<evidence type="ECO:0000256" key="1">
    <source>
        <dbReference type="ARBA" id="ARBA00006295"/>
    </source>
</evidence>
<dbReference type="InterPro" id="IPR004437">
    <property type="entry name" value="ParB/RepB/Spo0J"/>
</dbReference>
<accession>A0A538SWS1</accession>
<dbReference type="InterPro" id="IPR036086">
    <property type="entry name" value="ParB/Sulfiredoxin_sf"/>
</dbReference>
<evidence type="ECO:0000256" key="3">
    <source>
        <dbReference type="ARBA" id="ARBA00023125"/>
    </source>
</evidence>
<reference evidence="5 6" key="1">
    <citation type="journal article" date="2019" name="Nat. Microbiol.">
        <title>Mediterranean grassland soil C-N compound turnover is dependent on rainfall and depth, and is mediated by genomically divergent microorganisms.</title>
        <authorList>
            <person name="Diamond S."/>
            <person name="Andeer P.F."/>
            <person name="Li Z."/>
            <person name="Crits-Christoph A."/>
            <person name="Burstein D."/>
            <person name="Anantharaman K."/>
            <person name="Lane K.R."/>
            <person name="Thomas B.C."/>
            <person name="Pan C."/>
            <person name="Northen T.R."/>
            <person name="Banfield J.F."/>
        </authorList>
    </citation>
    <scope>NUCLEOTIDE SEQUENCE [LARGE SCALE GENOMIC DNA]</scope>
    <source>
        <strain evidence="5">WS_4</strain>
    </source>
</reference>
<dbReference type="Gene3D" id="1.10.10.2830">
    <property type="match status" value="1"/>
</dbReference>
<dbReference type="InterPro" id="IPR003115">
    <property type="entry name" value="ParB_N"/>
</dbReference>
<gene>
    <name evidence="5" type="ORF">E6K74_02060</name>
</gene>
<dbReference type="Pfam" id="PF17762">
    <property type="entry name" value="HTH_ParB"/>
    <property type="match status" value="1"/>
</dbReference>
<dbReference type="SMART" id="SM00470">
    <property type="entry name" value="ParB"/>
    <property type="match status" value="1"/>
</dbReference>
<organism evidence="5 6">
    <name type="scientific">Eiseniibacteriota bacterium</name>
    <dbReference type="NCBI Taxonomy" id="2212470"/>
    <lineage>
        <taxon>Bacteria</taxon>
        <taxon>Candidatus Eiseniibacteriota</taxon>
    </lineage>
</organism>
<dbReference type="Gene3D" id="3.90.1530.30">
    <property type="match status" value="1"/>
</dbReference>
<dbReference type="GO" id="GO:0005694">
    <property type="term" value="C:chromosome"/>
    <property type="evidence" value="ECO:0007669"/>
    <property type="project" value="TreeGrafter"/>
</dbReference>
<name>A0A538SWS1_UNCEI</name>
<comment type="similarity">
    <text evidence="1">Belongs to the ParB family.</text>
</comment>
<dbReference type="InterPro" id="IPR041468">
    <property type="entry name" value="HTH_ParB/Spo0J"/>
</dbReference>
<dbReference type="GO" id="GO:0007059">
    <property type="term" value="P:chromosome segregation"/>
    <property type="evidence" value="ECO:0007669"/>
    <property type="project" value="UniProtKB-KW"/>
</dbReference>
<sequence>MVRKALGRGLASLIPAAVNKEVAVAPELRPIEARQGEIQHVLLSKVIRNPAQPRTQFDPNTIHELAASIRERGVLQPVLVRPSGGTFQIVAGERRFLAAQEAGLETIPAIVRQFTDREALLIALIENVQRENLNPMDEARAYYKLAMEYGLPHEEIGQRVGKDRSTVSNILRFNNLPTEIQSLLEAGSISAGHARALLSLPNEKAQSDLAKSAAAHGWSVRELEERVRRLGADRSAAKPRKTPKRAFSAELMGLEDDLMRALGTRVRVTRRRGGTGSIFIDYHSEEELDRLVTVLRSLG</sequence>
<keyword evidence="2" id="KW-0159">Chromosome partition</keyword>
<evidence type="ECO:0000259" key="4">
    <source>
        <dbReference type="SMART" id="SM00470"/>
    </source>
</evidence>
<dbReference type="GO" id="GO:0045881">
    <property type="term" value="P:positive regulation of sporulation resulting in formation of a cellular spore"/>
    <property type="evidence" value="ECO:0007669"/>
    <property type="project" value="TreeGrafter"/>
</dbReference>
<keyword evidence="3" id="KW-0238">DNA-binding</keyword>
<dbReference type="NCBIfam" id="TIGR00180">
    <property type="entry name" value="parB_part"/>
    <property type="match status" value="1"/>
</dbReference>
<dbReference type="SUPFAM" id="SSF109709">
    <property type="entry name" value="KorB DNA-binding domain-like"/>
    <property type="match status" value="1"/>
</dbReference>
<dbReference type="SUPFAM" id="SSF110849">
    <property type="entry name" value="ParB/Sulfiredoxin"/>
    <property type="match status" value="1"/>
</dbReference>
<dbReference type="PANTHER" id="PTHR33375:SF1">
    <property type="entry name" value="CHROMOSOME-PARTITIONING PROTEIN PARB-RELATED"/>
    <property type="match status" value="1"/>
</dbReference>
<dbReference type="AlphaFoldDB" id="A0A538SWS1"/>
<dbReference type="PANTHER" id="PTHR33375">
    <property type="entry name" value="CHROMOSOME-PARTITIONING PROTEIN PARB-RELATED"/>
    <property type="match status" value="1"/>
</dbReference>
<dbReference type="FunFam" id="3.90.1530.30:FF:000001">
    <property type="entry name" value="Chromosome partitioning protein ParB"/>
    <property type="match status" value="1"/>
</dbReference>
<feature type="domain" description="ParB-like N-terminal" evidence="4">
    <location>
        <begin position="39"/>
        <end position="128"/>
    </location>
</feature>
<evidence type="ECO:0000313" key="6">
    <source>
        <dbReference type="Proteomes" id="UP000319829"/>
    </source>
</evidence>
<proteinExistence type="inferred from homology"/>
<dbReference type="CDD" id="cd16393">
    <property type="entry name" value="SPO0J_N"/>
    <property type="match status" value="1"/>
</dbReference>
<dbReference type="Proteomes" id="UP000319829">
    <property type="component" value="Unassembled WGS sequence"/>
</dbReference>
<dbReference type="InterPro" id="IPR057240">
    <property type="entry name" value="ParB_dimer_C"/>
</dbReference>
<comment type="caution">
    <text evidence="5">The sequence shown here is derived from an EMBL/GenBank/DDBJ whole genome shotgun (WGS) entry which is preliminary data.</text>
</comment>
<evidence type="ECO:0000313" key="5">
    <source>
        <dbReference type="EMBL" id="TMQ55836.1"/>
    </source>
</evidence>
<dbReference type="InterPro" id="IPR050336">
    <property type="entry name" value="Chromosome_partition/occlusion"/>
</dbReference>
<dbReference type="FunFam" id="1.10.10.2830:FF:000001">
    <property type="entry name" value="Chromosome partitioning protein ParB"/>
    <property type="match status" value="1"/>
</dbReference>
<dbReference type="Pfam" id="PF02195">
    <property type="entry name" value="ParB_N"/>
    <property type="match status" value="1"/>
</dbReference>
<dbReference type="GO" id="GO:0003677">
    <property type="term" value="F:DNA binding"/>
    <property type="evidence" value="ECO:0007669"/>
    <property type="project" value="UniProtKB-KW"/>
</dbReference>
<protein>
    <submittedName>
        <fullName evidence="5">ParB/RepB/Spo0J family partition protein</fullName>
    </submittedName>
</protein>
<dbReference type="Pfam" id="PF23552">
    <property type="entry name" value="ParB_C"/>
    <property type="match status" value="1"/>
</dbReference>
<evidence type="ECO:0000256" key="2">
    <source>
        <dbReference type="ARBA" id="ARBA00022829"/>
    </source>
</evidence>
<dbReference type="EMBL" id="VBOU01000013">
    <property type="protein sequence ID" value="TMQ55836.1"/>
    <property type="molecule type" value="Genomic_DNA"/>
</dbReference>